<dbReference type="Pfam" id="PF00097">
    <property type="entry name" value="zf-C3HC4"/>
    <property type="match status" value="1"/>
</dbReference>
<dbReference type="SUPFAM" id="SSF57850">
    <property type="entry name" value="RING/U-box"/>
    <property type="match status" value="1"/>
</dbReference>
<dbReference type="GO" id="GO:0008168">
    <property type="term" value="F:methyltransferase activity"/>
    <property type="evidence" value="ECO:0007669"/>
    <property type="project" value="UniProtKB-KW"/>
</dbReference>
<dbReference type="InterPro" id="IPR018957">
    <property type="entry name" value="Znf_C3HC4_RING-type"/>
</dbReference>
<dbReference type="GO" id="GO:0008270">
    <property type="term" value="F:zinc ion binding"/>
    <property type="evidence" value="ECO:0007669"/>
    <property type="project" value="UniProtKB-KW"/>
</dbReference>
<organism evidence="7 8">
    <name type="scientific">Reticulomyxa filosa</name>
    <dbReference type="NCBI Taxonomy" id="46433"/>
    <lineage>
        <taxon>Eukaryota</taxon>
        <taxon>Sar</taxon>
        <taxon>Rhizaria</taxon>
        <taxon>Retaria</taxon>
        <taxon>Foraminifera</taxon>
        <taxon>Monothalamids</taxon>
        <taxon>Reticulomyxidae</taxon>
        <taxon>Reticulomyxa</taxon>
    </lineage>
</organism>
<evidence type="ECO:0000256" key="5">
    <source>
        <dbReference type="SAM" id="MobiDB-lite"/>
    </source>
</evidence>
<evidence type="ECO:0000313" key="8">
    <source>
        <dbReference type="Proteomes" id="UP000023152"/>
    </source>
</evidence>
<sequence length="104" mass="12273">MDGDDDDYDNDDGYDYEEEEEEEEDYDDVRCTQRVGYVPLKRNHTTPSKHKVIENSLWCEMCGTALDNDGEKKELECGHQFHYYCARSWPITQPCPACLQQYTF</sequence>
<dbReference type="SMART" id="SM00184">
    <property type="entry name" value="RING"/>
    <property type="match status" value="1"/>
</dbReference>
<dbReference type="InterPro" id="IPR001841">
    <property type="entry name" value="Znf_RING"/>
</dbReference>
<comment type="caution">
    <text evidence="7">The sequence shown here is derived from an EMBL/GenBank/DDBJ whole genome shotgun (WGS) entry which is preliminary data.</text>
</comment>
<evidence type="ECO:0000256" key="3">
    <source>
        <dbReference type="ARBA" id="ARBA00022833"/>
    </source>
</evidence>
<feature type="compositionally biased region" description="Acidic residues" evidence="5">
    <location>
        <begin position="1"/>
        <end position="27"/>
    </location>
</feature>
<dbReference type="EMBL" id="ASPP01016638">
    <property type="protein sequence ID" value="ETO17429.1"/>
    <property type="molecule type" value="Genomic_DNA"/>
</dbReference>
<keyword evidence="2 4" id="KW-0863">Zinc-finger</keyword>
<evidence type="ECO:0000313" key="7">
    <source>
        <dbReference type="EMBL" id="ETO17429.1"/>
    </source>
</evidence>
<protein>
    <submittedName>
        <fullName evidence="7">S-adenosylmethionine-dependent methyltransferase</fullName>
    </submittedName>
</protein>
<evidence type="ECO:0000256" key="4">
    <source>
        <dbReference type="PROSITE-ProRule" id="PRU00175"/>
    </source>
</evidence>
<reference evidence="7 8" key="1">
    <citation type="journal article" date="2013" name="Curr. Biol.">
        <title>The Genome of the Foraminiferan Reticulomyxa filosa.</title>
        <authorList>
            <person name="Glockner G."/>
            <person name="Hulsmann N."/>
            <person name="Schleicher M."/>
            <person name="Noegel A.A."/>
            <person name="Eichinger L."/>
            <person name="Gallinger C."/>
            <person name="Pawlowski J."/>
            <person name="Sierra R."/>
            <person name="Euteneuer U."/>
            <person name="Pillet L."/>
            <person name="Moustafa A."/>
            <person name="Platzer M."/>
            <person name="Groth M."/>
            <person name="Szafranski K."/>
            <person name="Schliwa M."/>
        </authorList>
    </citation>
    <scope>NUCLEOTIDE SEQUENCE [LARGE SCALE GENOMIC DNA]</scope>
</reference>
<dbReference type="OrthoDB" id="8062037at2759"/>
<proteinExistence type="predicted"/>
<dbReference type="AlphaFoldDB" id="X6MUF0"/>
<dbReference type="PROSITE" id="PS50089">
    <property type="entry name" value="ZF_RING_2"/>
    <property type="match status" value="1"/>
</dbReference>
<dbReference type="Proteomes" id="UP000023152">
    <property type="component" value="Unassembled WGS sequence"/>
</dbReference>
<keyword evidence="7" id="KW-0808">Transferase</keyword>
<evidence type="ECO:0000256" key="1">
    <source>
        <dbReference type="ARBA" id="ARBA00022723"/>
    </source>
</evidence>
<evidence type="ECO:0000259" key="6">
    <source>
        <dbReference type="PROSITE" id="PS50089"/>
    </source>
</evidence>
<evidence type="ECO:0000256" key="2">
    <source>
        <dbReference type="ARBA" id="ARBA00022771"/>
    </source>
</evidence>
<dbReference type="InterPro" id="IPR013083">
    <property type="entry name" value="Znf_RING/FYVE/PHD"/>
</dbReference>
<name>X6MUF0_RETFI</name>
<keyword evidence="7" id="KW-0489">Methyltransferase</keyword>
<dbReference type="Gene3D" id="3.30.40.10">
    <property type="entry name" value="Zinc/RING finger domain, C3HC4 (zinc finger)"/>
    <property type="match status" value="1"/>
</dbReference>
<keyword evidence="8" id="KW-1185">Reference proteome</keyword>
<keyword evidence="1" id="KW-0479">Metal-binding</keyword>
<feature type="domain" description="RING-type" evidence="6">
    <location>
        <begin position="59"/>
        <end position="98"/>
    </location>
</feature>
<keyword evidence="3" id="KW-0862">Zinc</keyword>
<feature type="region of interest" description="Disordered" evidence="5">
    <location>
        <begin position="1"/>
        <end position="28"/>
    </location>
</feature>
<accession>X6MUF0</accession>
<dbReference type="GO" id="GO:0032259">
    <property type="term" value="P:methylation"/>
    <property type="evidence" value="ECO:0007669"/>
    <property type="project" value="UniProtKB-KW"/>
</dbReference>
<gene>
    <name evidence="7" type="ORF">RFI_19892</name>
</gene>